<dbReference type="Proteomes" id="UP000284219">
    <property type="component" value="Unassembled WGS sequence"/>
</dbReference>
<feature type="chain" id="PRO_5038795972" description="YtkA-like domain-containing protein" evidence="2">
    <location>
        <begin position="22"/>
        <end position="164"/>
    </location>
</feature>
<dbReference type="Pfam" id="PF13115">
    <property type="entry name" value="YtkA"/>
    <property type="match status" value="1"/>
</dbReference>
<dbReference type="PROSITE" id="PS51257">
    <property type="entry name" value="PROKAR_LIPOPROTEIN"/>
    <property type="match status" value="1"/>
</dbReference>
<evidence type="ECO:0000259" key="3">
    <source>
        <dbReference type="Pfam" id="PF13115"/>
    </source>
</evidence>
<comment type="caution">
    <text evidence="4">The sequence shown here is derived from an EMBL/GenBank/DDBJ whole genome shotgun (WGS) entry which is preliminary data.</text>
</comment>
<evidence type="ECO:0000313" key="5">
    <source>
        <dbReference type="Proteomes" id="UP000284219"/>
    </source>
</evidence>
<protein>
    <recommendedName>
        <fullName evidence="3">YtkA-like domain-containing protein</fullName>
    </recommendedName>
</protein>
<dbReference type="OrthoDB" id="2679563at2"/>
<keyword evidence="5" id="KW-1185">Reference proteome</keyword>
<dbReference type="EMBL" id="MCHY01000009">
    <property type="protein sequence ID" value="RKD22908.1"/>
    <property type="molecule type" value="Genomic_DNA"/>
</dbReference>
<feature type="domain" description="YtkA-like" evidence="3">
    <location>
        <begin position="34"/>
        <end position="117"/>
    </location>
</feature>
<reference evidence="4 5" key="1">
    <citation type="submission" date="2016-08" db="EMBL/GenBank/DDBJ databases">
        <title>Novel Firmicute Genomes.</title>
        <authorList>
            <person name="Poppleton D.I."/>
            <person name="Gribaldo S."/>
        </authorList>
    </citation>
    <scope>NUCLEOTIDE SEQUENCE [LARGE SCALE GENOMIC DNA]</scope>
    <source>
        <strain evidence="4 5">RAOx-1</strain>
    </source>
</reference>
<organism evidence="4 5">
    <name type="scientific">Ammoniphilus oxalaticus</name>
    <dbReference type="NCBI Taxonomy" id="66863"/>
    <lineage>
        <taxon>Bacteria</taxon>
        <taxon>Bacillati</taxon>
        <taxon>Bacillota</taxon>
        <taxon>Bacilli</taxon>
        <taxon>Bacillales</taxon>
        <taxon>Paenibacillaceae</taxon>
        <taxon>Aneurinibacillus group</taxon>
        <taxon>Ammoniphilus</taxon>
    </lineage>
</organism>
<dbReference type="AlphaFoldDB" id="A0A419SGK4"/>
<keyword evidence="2" id="KW-0732">Signal</keyword>
<evidence type="ECO:0000313" key="4">
    <source>
        <dbReference type="EMBL" id="RKD22908.1"/>
    </source>
</evidence>
<evidence type="ECO:0000256" key="1">
    <source>
        <dbReference type="SAM" id="MobiDB-lite"/>
    </source>
</evidence>
<sequence>MRGFRFLFVVLSALFILSACSSKDNGQVIDEEEVLDTLEAELIIPSELAVNEEILLSVKVTYGAEIVEDADEVQFETWRINQKEDSSELTDAFYDEDGIYSIHKAFTEDGVYYVQPHVTARGLHTMPVQPIIVGNPSDEELQQLEQKNNPEHSELDDQGEHGDH</sequence>
<proteinExistence type="predicted"/>
<dbReference type="RefSeq" id="WP_120190398.1">
    <property type="nucleotide sequence ID" value="NZ_MCHY01000009.1"/>
</dbReference>
<accession>A0A419SGK4</accession>
<feature type="region of interest" description="Disordered" evidence="1">
    <location>
        <begin position="143"/>
        <end position="164"/>
    </location>
</feature>
<feature type="signal peptide" evidence="2">
    <location>
        <begin position="1"/>
        <end position="21"/>
    </location>
</feature>
<dbReference type="InterPro" id="IPR032693">
    <property type="entry name" value="YtkA-like_dom"/>
</dbReference>
<gene>
    <name evidence="4" type="ORF">BEP19_11775</name>
</gene>
<evidence type="ECO:0000256" key="2">
    <source>
        <dbReference type="SAM" id="SignalP"/>
    </source>
</evidence>
<name>A0A419SGK4_9BACL</name>
<feature type="compositionally biased region" description="Basic and acidic residues" evidence="1">
    <location>
        <begin position="148"/>
        <end position="164"/>
    </location>
</feature>